<evidence type="ECO:0000313" key="2">
    <source>
        <dbReference type="Proteomes" id="UP001608902"/>
    </source>
</evidence>
<keyword evidence="2" id="KW-1185">Reference proteome</keyword>
<reference evidence="1 2" key="1">
    <citation type="submission" date="2024-08" db="EMBL/GenBank/DDBJ databases">
        <title>Gnathostoma spinigerum genome.</title>
        <authorList>
            <person name="Gonzalez-Bertolin B."/>
            <person name="Monzon S."/>
            <person name="Zaballos A."/>
            <person name="Jimenez P."/>
            <person name="Dekumyoy P."/>
            <person name="Varona S."/>
            <person name="Cuesta I."/>
            <person name="Sumanam S."/>
            <person name="Adisakwattana P."/>
            <person name="Gasser R.B."/>
            <person name="Hernandez-Gonzalez A."/>
            <person name="Young N.D."/>
            <person name="Perteguer M.J."/>
        </authorList>
    </citation>
    <scope>NUCLEOTIDE SEQUENCE [LARGE SCALE GENOMIC DNA]</scope>
    <source>
        <strain evidence="1">AL3</strain>
        <tissue evidence="1">Liver</tissue>
    </source>
</reference>
<accession>A0ABD6EGA2</accession>
<name>A0ABD6EGA2_9BILA</name>
<dbReference type="EMBL" id="JBGFUD010003032">
    <property type="protein sequence ID" value="MFH4978267.1"/>
    <property type="molecule type" value="Genomic_DNA"/>
</dbReference>
<sequence length="70" mass="7880">MNRIIPSKGESHEIAAWKLLYWIQYLDHCSSRLREILRPDIVPDSLALATILPLQYGEAIVLVISSGYAA</sequence>
<dbReference type="AlphaFoldDB" id="A0ABD6EGA2"/>
<protein>
    <submittedName>
        <fullName evidence="1">Uncharacterized protein</fullName>
    </submittedName>
</protein>
<proteinExistence type="predicted"/>
<gene>
    <name evidence="1" type="ORF">AB6A40_004976</name>
</gene>
<comment type="caution">
    <text evidence="1">The sequence shown here is derived from an EMBL/GenBank/DDBJ whole genome shotgun (WGS) entry which is preliminary data.</text>
</comment>
<organism evidence="1 2">
    <name type="scientific">Gnathostoma spinigerum</name>
    <dbReference type="NCBI Taxonomy" id="75299"/>
    <lineage>
        <taxon>Eukaryota</taxon>
        <taxon>Metazoa</taxon>
        <taxon>Ecdysozoa</taxon>
        <taxon>Nematoda</taxon>
        <taxon>Chromadorea</taxon>
        <taxon>Rhabditida</taxon>
        <taxon>Spirurina</taxon>
        <taxon>Gnathostomatomorpha</taxon>
        <taxon>Gnathostomatoidea</taxon>
        <taxon>Gnathostomatidae</taxon>
        <taxon>Gnathostoma</taxon>
    </lineage>
</organism>
<dbReference type="Proteomes" id="UP001608902">
    <property type="component" value="Unassembled WGS sequence"/>
</dbReference>
<evidence type="ECO:0000313" key="1">
    <source>
        <dbReference type="EMBL" id="MFH4978267.1"/>
    </source>
</evidence>